<dbReference type="GO" id="GO:0003964">
    <property type="term" value="F:RNA-directed DNA polymerase activity"/>
    <property type="evidence" value="ECO:0007669"/>
    <property type="project" value="UniProtKB-KW"/>
</dbReference>
<proteinExistence type="predicted"/>
<keyword evidence="2" id="KW-0808">Transferase</keyword>
<dbReference type="CDD" id="cd01650">
    <property type="entry name" value="RT_nLTR_like"/>
    <property type="match status" value="1"/>
</dbReference>
<dbReference type="Pfam" id="PF00078">
    <property type="entry name" value="RVT_1"/>
    <property type="match status" value="1"/>
</dbReference>
<protein>
    <submittedName>
        <fullName evidence="2">Putative RNA-directed DNA polymerase</fullName>
    </submittedName>
</protein>
<dbReference type="InterPro" id="IPR043502">
    <property type="entry name" value="DNA/RNA_pol_sf"/>
</dbReference>
<keyword evidence="2" id="KW-0695">RNA-directed DNA polymerase</keyword>
<name>V5GSW9_ANOGL</name>
<evidence type="ECO:0000259" key="1">
    <source>
        <dbReference type="PROSITE" id="PS50878"/>
    </source>
</evidence>
<dbReference type="AlphaFoldDB" id="V5GSW9"/>
<dbReference type="SUPFAM" id="SSF56672">
    <property type="entry name" value="DNA/RNA polymerases"/>
    <property type="match status" value="1"/>
</dbReference>
<dbReference type="InterPro" id="IPR000477">
    <property type="entry name" value="RT_dom"/>
</dbReference>
<dbReference type="PROSITE" id="PS50878">
    <property type="entry name" value="RT_POL"/>
    <property type="match status" value="1"/>
</dbReference>
<gene>
    <name evidence="2" type="primary">RTBS</name>
</gene>
<feature type="non-terminal residue" evidence="2">
    <location>
        <position position="177"/>
    </location>
</feature>
<sequence>DKISNYRGISLVSVFAKIYEKAFAENLKFFLSEHKLISNFQFGFRAGYSTLDALLTIYKHILESFESKQRSACFYFDLTRAFDTVNHDLLLIKLEHYWVRGTPLEWLRFYLSNRQQKVIVKGPVGHSTSSNRVVPLGVPQGSILGPILFIIFINDLGNCFYPNQASLYADDSTVAFR</sequence>
<feature type="non-terminal residue" evidence="2">
    <location>
        <position position="1"/>
    </location>
</feature>
<evidence type="ECO:0000313" key="2">
    <source>
        <dbReference type="EMBL" id="JAB67279.1"/>
    </source>
</evidence>
<organism evidence="2">
    <name type="scientific">Anoplophora glabripennis</name>
    <name type="common">Asian longhorn beetle</name>
    <name type="synonym">Anoplophora nobilis</name>
    <dbReference type="NCBI Taxonomy" id="217634"/>
    <lineage>
        <taxon>Eukaryota</taxon>
        <taxon>Metazoa</taxon>
        <taxon>Ecdysozoa</taxon>
        <taxon>Arthropoda</taxon>
        <taxon>Hexapoda</taxon>
        <taxon>Insecta</taxon>
        <taxon>Pterygota</taxon>
        <taxon>Neoptera</taxon>
        <taxon>Endopterygota</taxon>
        <taxon>Coleoptera</taxon>
        <taxon>Polyphaga</taxon>
        <taxon>Cucujiformia</taxon>
        <taxon>Chrysomeloidea</taxon>
        <taxon>Cerambycidae</taxon>
        <taxon>Lamiinae</taxon>
        <taxon>Lamiini</taxon>
        <taxon>Anoplophora</taxon>
    </lineage>
</organism>
<dbReference type="EMBL" id="GALX01001187">
    <property type="protein sequence ID" value="JAB67279.1"/>
    <property type="molecule type" value="Transcribed_RNA"/>
</dbReference>
<feature type="domain" description="Reverse transcriptase" evidence="1">
    <location>
        <begin position="1"/>
        <end position="177"/>
    </location>
</feature>
<dbReference type="PANTHER" id="PTHR33332">
    <property type="entry name" value="REVERSE TRANSCRIPTASE DOMAIN-CONTAINING PROTEIN"/>
    <property type="match status" value="1"/>
</dbReference>
<reference evidence="2" key="1">
    <citation type="submission" date="2013-07" db="EMBL/GenBank/DDBJ databases">
        <title>Midgut Transcriptome Profiling of Anoplphora glabripennis, a Lignocellulose Degrading, Wood-Boring Cerambycid.</title>
        <authorList>
            <person name="Scully E.D."/>
            <person name="Hoover K."/>
            <person name="Carlson J.E."/>
            <person name="Tien M."/>
            <person name="Geib S.M."/>
        </authorList>
    </citation>
    <scope>NUCLEOTIDE SEQUENCE</scope>
</reference>
<accession>V5GSW9</accession>
<keyword evidence="2" id="KW-0548">Nucleotidyltransferase</keyword>